<dbReference type="Proteomes" id="UP000242450">
    <property type="component" value="Chromosome 26"/>
</dbReference>
<protein>
    <submittedName>
        <fullName evidence="1">Uncharacterized protein</fullName>
    </submittedName>
</protein>
<organism evidence="1 2">
    <name type="scientific">Cervus elaphus hippelaphus</name>
    <name type="common">European red deer</name>
    <dbReference type="NCBI Taxonomy" id="46360"/>
    <lineage>
        <taxon>Eukaryota</taxon>
        <taxon>Metazoa</taxon>
        <taxon>Chordata</taxon>
        <taxon>Craniata</taxon>
        <taxon>Vertebrata</taxon>
        <taxon>Euteleostomi</taxon>
        <taxon>Mammalia</taxon>
        <taxon>Eutheria</taxon>
        <taxon>Laurasiatheria</taxon>
        <taxon>Artiodactyla</taxon>
        <taxon>Ruminantia</taxon>
        <taxon>Pecora</taxon>
        <taxon>Cervidae</taxon>
        <taxon>Cervinae</taxon>
        <taxon>Cervus</taxon>
    </lineage>
</organism>
<proteinExistence type="predicted"/>
<feature type="non-terminal residue" evidence="1">
    <location>
        <position position="88"/>
    </location>
</feature>
<evidence type="ECO:0000313" key="2">
    <source>
        <dbReference type="Proteomes" id="UP000242450"/>
    </source>
</evidence>
<evidence type="ECO:0000313" key="1">
    <source>
        <dbReference type="EMBL" id="OWK02003.1"/>
    </source>
</evidence>
<gene>
    <name evidence="1" type="ORF">Celaphus_00019108</name>
</gene>
<reference evidence="1 2" key="1">
    <citation type="journal article" date="2018" name="Mol. Genet. Genomics">
        <title>The red deer Cervus elaphus genome CerEla1.0: sequencing, annotating, genes, and chromosomes.</title>
        <authorList>
            <person name="Bana N.A."/>
            <person name="Nyiri A."/>
            <person name="Nagy J."/>
            <person name="Frank K."/>
            <person name="Nagy T."/>
            <person name="Steger V."/>
            <person name="Schiller M."/>
            <person name="Lakatos P."/>
            <person name="Sugar L."/>
            <person name="Horn P."/>
            <person name="Barta E."/>
            <person name="Orosz L."/>
        </authorList>
    </citation>
    <scope>NUCLEOTIDE SEQUENCE [LARGE SCALE GENOMIC DNA]</scope>
    <source>
        <strain evidence="1">Hungarian</strain>
    </source>
</reference>
<dbReference type="AlphaFoldDB" id="A0A212C7N3"/>
<keyword evidence="2" id="KW-1185">Reference proteome</keyword>
<dbReference type="EMBL" id="MKHE01000026">
    <property type="protein sequence ID" value="OWK02003.1"/>
    <property type="molecule type" value="Genomic_DNA"/>
</dbReference>
<accession>A0A212C7N3</accession>
<name>A0A212C7N3_CEREH</name>
<comment type="caution">
    <text evidence="1">The sequence shown here is derived from an EMBL/GenBank/DDBJ whole genome shotgun (WGS) entry which is preliminary data.</text>
</comment>
<dbReference type="OrthoDB" id="9623421at2759"/>
<sequence length="88" mass="10279">MTYVAQFLKQYPDIHSTGSDGQENDEILPSFPSFTNSIQILKSFKHFRVQYEMKRKQIEHLLQPLHRDGKLSLDQALVKQAWDRVSSS</sequence>